<comment type="caution">
    <text evidence="1">The sequence shown here is derived from an EMBL/GenBank/DDBJ whole genome shotgun (WGS) entry which is preliminary data.</text>
</comment>
<dbReference type="EMBL" id="VSSQ01118662">
    <property type="protein sequence ID" value="MPN52494.1"/>
    <property type="molecule type" value="Genomic_DNA"/>
</dbReference>
<proteinExistence type="predicted"/>
<name>A0A645IVR2_9ZZZZ</name>
<dbReference type="AlphaFoldDB" id="A0A645IVR2"/>
<organism evidence="1">
    <name type="scientific">bioreactor metagenome</name>
    <dbReference type="NCBI Taxonomy" id="1076179"/>
    <lineage>
        <taxon>unclassified sequences</taxon>
        <taxon>metagenomes</taxon>
        <taxon>ecological metagenomes</taxon>
    </lineage>
</organism>
<protein>
    <submittedName>
        <fullName evidence="1">Uncharacterized protein</fullName>
    </submittedName>
</protein>
<reference evidence="1" key="1">
    <citation type="submission" date="2019-08" db="EMBL/GenBank/DDBJ databases">
        <authorList>
            <person name="Kucharzyk K."/>
            <person name="Murdoch R.W."/>
            <person name="Higgins S."/>
            <person name="Loffler F."/>
        </authorList>
    </citation>
    <scope>NUCLEOTIDE SEQUENCE</scope>
</reference>
<gene>
    <name evidence="1" type="ORF">SDC9_200156</name>
</gene>
<evidence type="ECO:0000313" key="1">
    <source>
        <dbReference type="EMBL" id="MPN52494.1"/>
    </source>
</evidence>
<accession>A0A645IVR2</accession>
<sequence length="125" mass="13528">MVARVKGGISAAINHQIAVQNALGIRARRSIERSAYAMLGAEAVQAQGNCVELRVGSWAEQLMRVMFEENHAGVQRHSFYAPYSALKAGLRDMLGQSLAQIGQIGRHRPIGGLRKGETDKSGEAE</sequence>